<dbReference type="CDD" id="cd17751">
    <property type="entry name" value="BRCT_microcephalin_rpt3"/>
    <property type="match status" value="1"/>
</dbReference>
<feature type="region of interest" description="Disordered" evidence="1">
    <location>
        <begin position="472"/>
        <end position="541"/>
    </location>
</feature>
<dbReference type="Gene3D" id="3.40.50.10190">
    <property type="entry name" value="BRCT domain"/>
    <property type="match status" value="3"/>
</dbReference>
<proteinExistence type="predicted"/>
<dbReference type="InterPro" id="IPR001357">
    <property type="entry name" value="BRCT_dom"/>
</dbReference>
<feature type="region of interest" description="Disordered" evidence="1">
    <location>
        <begin position="109"/>
        <end position="128"/>
    </location>
</feature>
<feature type="compositionally biased region" description="Basic residues" evidence="1">
    <location>
        <begin position="292"/>
        <end position="305"/>
    </location>
</feature>
<feature type="domain" description="BRCT" evidence="2">
    <location>
        <begin position="5"/>
        <end position="97"/>
    </location>
</feature>
<reference evidence="3" key="3">
    <citation type="submission" date="2025-09" db="UniProtKB">
        <authorList>
            <consortium name="Ensembl"/>
        </authorList>
    </citation>
    <scope>IDENTIFICATION</scope>
</reference>
<feature type="compositionally biased region" description="Polar residues" evidence="1">
    <location>
        <begin position="188"/>
        <end position="229"/>
    </location>
</feature>
<feature type="domain" description="BRCT" evidence="2">
    <location>
        <begin position="622"/>
        <end position="713"/>
    </location>
</feature>
<gene>
    <name evidence="3" type="primary">MCPH1</name>
</gene>
<sequence>MTTSNNSSVLKDVVAYVDVWSSDKTANYSKPFIQQLQEMGAQVSKTFNKQVTHVVFNNGHSATWKKAKKSDVRLVSVLWVGRCYDDGVHVDEELYPALNDESNPVLKNKKHRCMQPKDSPEKTPENDRRMRKKLDKMMKDLAPKQPLVTDVSPIIIDEENGIVYSPALKRSDYMAQRLKDMKEKRENLSPTASQMVESCSPTGLNPSLGSTPTIFKLTYDQSNDDSSASVAEPGYSPHEEGRTQVDQLEQHHRNSFEKPWLSPCHDVPKQISRPLKCPDFTTKEDEEGNRQQKSRRTSVRRRIAEKHKCSSLLESPCQERRLDIRKRRSQIKSSSPSPNKSEKGKRKINAATSFTETKTNACPDAGNSSICLSSPATVGDATAEMSQETATLFKKREQKTPKRARLSVSTLVRPFTVSGEPSVASHSTVGDDNVFEDYFSPANHHQRSKRPLVPNLDVQSDIQIPFELDPVRKKRKERRSESIVSETNRIKKRKLEESGKNHNQKSNTSCEPQGQECAVNSPSASVTLTAKKRRQSTLSFTSTSTTVDCKAVKKRSASVSEHLTLLTEAKTTAEMQKNSDATVLIDTLESRGNEGTVAAGLNAIPPEGEKNHNKQLGSCLQNMVNKTKAVRTLVMTSMPSEKQHTVVQVVKSLGGFSIVDRVCESTTHVVSGGHRRTLNILLGIARGCWILSFEWILWCLEQRQWIPEEPYELSDHFPAAQICRLQRHLSAGEHQQDLFQGQPAMYVSQHSQPPTQSLVELIQLCGGTVCKTVRQAGICIGKYNGRRPEGSRILSEQWVLDSITHLKKLPYDNYDLE</sequence>
<feature type="compositionally biased region" description="Basic and acidic residues" evidence="1">
    <location>
        <begin position="237"/>
        <end position="256"/>
    </location>
</feature>
<reference evidence="3" key="2">
    <citation type="submission" date="2025-08" db="UniProtKB">
        <authorList>
            <consortium name="Ensembl"/>
        </authorList>
    </citation>
    <scope>IDENTIFICATION</scope>
</reference>
<dbReference type="Pfam" id="PF12738">
    <property type="entry name" value="PTCB-BRCT"/>
    <property type="match status" value="1"/>
</dbReference>
<feature type="compositionally biased region" description="Polar residues" evidence="1">
    <location>
        <begin position="504"/>
        <end position="528"/>
    </location>
</feature>
<dbReference type="Pfam" id="PF16589">
    <property type="entry name" value="BRCT_2"/>
    <property type="match status" value="1"/>
</dbReference>
<dbReference type="OMA" id="AMEPRMT"/>
<reference evidence="3" key="1">
    <citation type="submission" date="2021-04" db="EMBL/GenBank/DDBJ databases">
        <authorList>
            <consortium name="Wellcome Sanger Institute Data Sharing"/>
        </authorList>
    </citation>
    <scope>NUCLEOTIDE SEQUENCE [LARGE SCALE GENOMIC DNA]</scope>
</reference>
<evidence type="ECO:0000259" key="2">
    <source>
        <dbReference type="PROSITE" id="PS50172"/>
    </source>
</evidence>
<dbReference type="PANTHER" id="PTHR14625">
    <property type="entry name" value="MICROCEPHALIN"/>
    <property type="match status" value="1"/>
</dbReference>
<feature type="compositionally biased region" description="Basic and acidic residues" evidence="1">
    <location>
        <begin position="118"/>
        <end position="128"/>
    </location>
</feature>
<evidence type="ECO:0000313" key="4">
    <source>
        <dbReference type="Proteomes" id="UP000265040"/>
    </source>
</evidence>
<dbReference type="FunFam" id="3.40.50.10190:FF:000047">
    <property type="entry name" value="Microcephalin"/>
    <property type="match status" value="1"/>
</dbReference>
<dbReference type="CDD" id="cd17736">
    <property type="entry name" value="BRCT_microcephalin_rpt2"/>
    <property type="match status" value="1"/>
</dbReference>
<dbReference type="PROSITE" id="PS50172">
    <property type="entry name" value="BRCT"/>
    <property type="match status" value="3"/>
</dbReference>
<dbReference type="CDD" id="cd17716">
    <property type="entry name" value="BRCT_microcephalin_rpt1"/>
    <property type="match status" value="1"/>
</dbReference>
<dbReference type="Ensembl" id="ENSATET00000031850.3">
    <property type="protein sequence ID" value="ENSATEP00000031383.1"/>
    <property type="gene ID" value="ENSATEG00000021639.3"/>
</dbReference>
<evidence type="ECO:0000313" key="3">
    <source>
        <dbReference type="Ensembl" id="ENSATEP00000031383.1"/>
    </source>
</evidence>
<feature type="region of interest" description="Disordered" evidence="1">
    <location>
        <begin position="182"/>
        <end position="305"/>
    </location>
</feature>
<dbReference type="STRING" id="64144.ENSATEP00000031383"/>
<dbReference type="GeneID" id="113159259"/>
<organism evidence="3 4">
    <name type="scientific">Anabas testudineus</name>
    <name type="common">Climbing perch</name>
    <name type="synonym">Anthias testudineus</name>
    <dbReference type="NCBI Taxonomy" id="64144"/>
    <lineage>
        <taxon>Eukaryota</taxon>
        <taxon>Metazoa</taxon>
        <taxon>Chordata</taxon>
        <taxon>Craniata</taxon>
        <taxon>Vertebrata</taxon>
        <taxon>Euteleostomi</taxon>
        <taxon>Actinopterygii</taxon>
        <taxon>Neopterygii</taxon>
        <taxon>Teleostei</taxon>
        <taxon>Neoteleostei</taxon>
        <taxon>Acanthomorphata</taxon>
        <taxon>Anabantaria</taxon>
        <taxon>Anabantiformes</taxon>
        <taxon>Anabantoidei</taxon>
        <taxon>Anabantidae</taxon>
        <taxon>Anabas</taxon>
    </lineage>
</organism>
<feature type="region of interest" description="Disordered" evidence="1">
    <location>
        <begin position="320"/>
        <end position="347"/>
    </location>
</feature>
<dbReference type="InterPro" id="IPR036420">
    <property type="entry name" value="BRCT_dom_sf"/>
</dbReference>
<dbReference type="Proteomes" id="UP000265040">
    <property type="component" value="Chromosome 15"/>
</dbReference>
<dbReference type="SUPFAM" id="SSF52113">
    <property type="entry name" value="BRCT domain"/>
    <property type="match status" value="3"/>
</dbReference>
<dbReference type="PANTHER" id="PTHR14625:SF3">
    <property type="entry name" value="MICROCEPHALIN"/>
    <property type="match status" value="1"/>
</dbReference>
<dbReference type="GO" id="GO:0000278">
    <property type="term" value="P:mitotic cell cycle"/>
    <property type="evidence" value="ECO:0007669"/>
    <property type="project" value="TreeGrafter"/>
</dbReference>
<name>A0A3Q1JKV4_ANATE</name>
<dbReference type="OrthoDB" id="2384350at2759"/>
<feature type="domain" description="BRCT" evidence="2">
    <location>
        <begin position="734"/>
        <end position="816"/>
    </location>
</feature>
<keyword evidence="4" id="KW-1185">Reference proteome</keyword>
<dbReference type="AlphaFoldDB" id="A0A3Q1JKV4"/>
<accession>A0A3Q1JKV4</accession>
<dbReference type="SMART" id="SM00292">
    <property type="entry name" value="BRCT"/>
    <property type="match status" value="3"/>
</dbReference>
<dbReference type="GeneTree" id="ENSGT00390000018842"/>
<dbReference type="RefSeq" id="XP_026211648.1">
    <property type="nucleotide sequence ID" value="XM_026355863.1"/>
</dbReference>
<protein>
    <recommendedName>
        <fullName evidence="2">BRCT domain-containing protein</fullName>
    </recommendedName>
</protein>
<evidence type="ECO:0000256" key="1">
    <source>
        <dbReference type="SAM" id="MobiDB-lite"/>
    </source>
</evidence>
<dbReference type="InParanoid" id="A0A3Q1JKV4"/>
<dbReference type="InterPro" id="IPR022047">
    <property type="entry name" value="Microcephalin-like"/>
</dbReference>